<evidence type="ECO:0000313" key="6">
    <source>
        <dbReference type="Proteomes" id="UP000184216"/>
    </source>
</evidence>
<proteinExistence type="predicted"/>
<accession>A0AB36P2C4</accession>
<protein>
    <submittedName>
        <fullName evidence="5">Por secretion system C-terminal sorting domain-containing protein</fullName>
    </submittedName>
</protein>
<evidence type="ECO:0000256" key="2">
    <source>
        <dbReference type="SAM" id="SignalP"/>
    </source>
</evidence>
<dbReference type="RefSeq" id="WP_073394887.1">
    <property type="nucleotide sequence ID" value="NZ_FRBX01000002.1"/>
</dbReference>
<evidence type="ECO:0000313" key="7">
    <source>
        <dbReference type="Proteomes" id="UP000198431"/>
    </source>
</evidence>
<evidence type="ECO:0000259" key="3">
    <source>
        <dbReference type="Pfam" id="PF26628"/>
    </source>
</evidence>
<reference evidence="5 6" key="2">
    <citation type="submission" date="2016-11" db="EMBL/GenBank/DDBJ databases">
        <authorList>
            <person name="Varghese N."/>
            <person name="Submissions S."/>
        </authorList>
    </citation>
    <scope>NUCLEOTIDE SEQUENCE [LARGE SCALE GENOMIC DNA]</scope>
    <source>
        <strain evidence="5 6">DSM 6368</strain>
    </source>
</reference>
<dbReference type="Pfam" id="PF26628">
    <property type="entry name" value="DUF8202"/>
    <property type="match status" value="1"/>
</dbReference>
<dbReference type="NCBIfam" id="TIGR04183">
    <property type="entry name" value="Por_Secre_tail"/>
    <property type="match status" value="1"/>
</dbReference>
<gene>
    <name evidence="4" type="ORF">B0A72_07555</name>
    <name evidence="5" type="ORF">SAMN05444387_2023</name>
</gene>
<name>A0AB36P2C4_9FLAO</name>
<dbReference type="InterPro" id="IPR026444">
    <property type="entry name" value="Secre_tail"/>
</dbReference>
<dbReference type="EMBL" id="FRBX01000002">
    <property type="protein sequence ID" value="SHM13967.1"/>
    <property type="molecule type" value="Genomic_DNA"/>
</dbReference>
<keyword evidence="6" id="KW-1185">Reference proteome</keyword>
<reference evidence="4 7" key="1">
    <citation type="submission" date="2016-11" db="EMBL/GenBank/DDBJ databases">
        <title>Whole genomes of Flavobacteriaceae.</title>
        <authorList>
            <person name="Stine C."/>
            <person name="Li C."/>
            <person name="Tadesse D."/>
        </authorList>
    </citation>
    <scope>NUCLEOTIDE SEQUENCE [LARGE SCALE GENOMIC DNA]</scope>
    <source>
        <strain evidence="4 7">ATCC 19366</strain>
    </source>
</reference>
<comment type="caution">
    <text evidence="4">The sequence shown here is derived from an EMBL/GenBank/DDBJ whole genome shotgun (WGS) entry which is preliminary data.</text>
</comment>
<dbReference type="InterPro" id="IPR058515">
    <property type="entry name" value="DUF8202"/>
</dbReference>
<evidence type="ECO:0000256" key="1">
    <source>
        <dbReference type="ARBA" id="ARBA00022729"/>
    </source>
</evidence>
<feature type="signal peptide" evidence="2">
    <location>
        <begin position="1"/>
        <end position="21"/>
    </location>
</feature>
<sequence length="991" mass="110023">MVRIRSIIWSFILVINFTSYGQSPGGVPGSQVWFKTNQLPNGYFNWQDFSGNGVKFNDWNSTKEYTYTNRNFNFNTGLNMNGWSSEFFLNQTNLQQATIIGIFGFVTTNFNYETTIFGVKGRPNESTLITNDKIVDSAERGGEILDYGEANGEDLYRKQDNSEGSEAKFRERSLKIVSYYQYQQPNISVWGEDQNSSLTLGNVHINEPNGFSTYTMKNFYNNLYGYLPELFVYSRILTLLERRKAETYLAVKYGVSLTNSYIASDDKLIWDYSANTAYNNRITGIMRDDASGLNQPFSTTSYEEGPYYSDSYDSYQEPAYRDQSTRYRLLAMGQMPANELADKSASLWGDDNGILATKDAGGIAGIKRMTRTWKLVTNIPNPTAEQKKLLFNSKGFEVDSNLGKSTFTSDYAYVEGISVTKTPTQKKNGYLEFKTVAKGSDVTIKFGAQNGLAGSMDYGIKMDPNGSIYAIENTKQPVYLGVIIPNYHKTTIEKKGNQVFINIYDPNGVKSITTRILTVLPADVDKDFYGVVSSKQKDVNFSLTVLHGGFVATGSRVELSYDSSRAAEFANYTDRSYLIIDRSGTGEFGVDNVEYLPISEIDNTRKKIIFNNVLWDTDGNGKDVFSFGYKDKAVKLIAVEEAIPPTCVDGVLQQDGKINIEVKEGFPAYKYTLNKTGASTVLQTGTFNESKKTLTNLEAGNYDLTLEMVGTNFERSGGNQSALVASVTNTSLITPGNGSLEWTVSDVFDYYGYEVKYIGFIDQKTTLTRDALNYGLHIDVGGRLSFFSRGGIYDVVLAILNKGDRIKLEMQNDILKCSVNGNLVGTKNLYPSEVGKPYFGFIGFEGTSNGIYNVTHTGFVNSSTKLGWSTATYLTITEGDGIASKVVQKIEIKAPECKEILPPVTPPVTDNLVVAPVPSKAGANFNIYVKLNNPSEMMVLIFNTAGTLITQLRNPELQKIGTFTTSIPTSGIYIIKVLTTEGEFSKSIIIQ</sequence>
<organism evidence="4 7">
    <name type="scientific">Flavobacterium pectinovorum</name>
    <dbReference type="NCBI Taxonomy" id="29533"/>
    <lineage>
        <taxon>Bacteria</taxon>
        <taxon>Pseudomonadati</taxon>
        <taxon>Bacteroidota</taxon>
        <taxon>Flavobacteriia</taxon>
        <taxon>Flavobacteriales</taxon>
        <taxon>Flavobacteriaceae</taxon>
        <taxon>Flavobacterium</taxon>
    </lineage>
</organism>
<dbReference type="EMBL" id="MUHB01000007">
    <property type="protein sequence ID" value="OXB05856.1"/>
    <property type="molecule type" value="Genomic_DNA"/>
</dbReference>
<evidence type="ECO:0000313" key="4">
    <source>
        <dbReference type="EMBL" id="OXB05856.1"/>
    </source>
</evidence>
<dbReference type="Proteomes" id="UP000198431">
    <property type="component" value="Unassembled WGS sequence"/>
</dbReference>
<keyword evidence="1 2" id="KW-0732">Signal</keyword>
<feature type="domain" description="DUF8202" evidence="3">
    <location>
        <begin position="241"/>
        <end position="398"/>
    </location>
</feature>
<dbReference type="AlphaFoldDB" id="A0AB36P2C4"/>
<feature type="chain" id="PRO_5044337023" evidence="2">
    <location>
        <begin position="22"/>
        <end position="991"/>
    </location>
</feature>
<evidence type="ECO:0000313" key="5">
    <source>
        <dbReference type="EMBL" id="SHM13967.1"/>
    </source>
</evidence>
<dbReference type="Proteomes" id="UP000184216">
    <property type="component" value="Unassembled WGS sequence"/>
</dbReference>